<dbReference type="InterPro" id="IPR032710">
    <property type="entry name" value="NTF2-like_dom_sf"/>
</dbReference>
<keyword evidence="3" id="KW-1185">Reference proteome</keyword>
<dbReference type="KEGG" id="doe:DENOEST_3713"/>
<evidence type="ECO:0000313" key="3">
    <source>
        <dbReference type="Proteomes" id="UP000515733"/>
    </source>
</evidence>
<keyword evidence="2" id="KW-0413">Isomerase</keyword>
<evidence type="ECO:0000313" key="2">
    <source>
        <dbReference type="EMBL" id="CAB1370867.1"/>
    </source>
</evidence>
<dbReference type="Pfam" id="PF12680">
    <property type="entry name" value="SnoaL_2"/>
    <property type="match status" value="1"/>
</dbReference>
<name>A0A6S6Y5R6_9PROT</name>
<gene>
    <name evidence="2" type="ORF">DENOEST_3713</name>
</gene>
<organism evidence="2 3">
    <name type="scientific">Denitratisoma oestradiolicum</name>
    <dbReference type="NCBI Taxonomy" id="311182"/>
    <lineage>
        <taxon>Bacteria</taxon>
        <taxon>Pseudomonadati</taxon>
        <taxon>Pseudomonadota</taxon>
        <taxon>Betaproteobacteria</taxon>
        <taxon>Nitrosomonadales</taxon>
        <taxon>Sterolibacteriaceae</taxon>
        <taxon>Denitratisoma</taxon>
    </lineage>
</organism>
<dbReference type="Proteomes" id="UP000515733">
    <property type="component" value="Chromosome"/>
</dbReference>
<proteinExistence type="predicted"/>
<reference evidence="2 3" key="1">
    <citation type="submission" date="2020-03" db="EMBL/GenBank/DDBJ databases">
        <authorList>
            <consortium name="Genoscope - CEA"/>
            <person name="William W."/>
        </authorList>
    </citation>
    <scope>NUCLEOTIDE SEQUENCE [LARGE SCALE GENOMIC DNA]</scope>
    <source>
        <strain evidence="3">DSM 16959</strain>
    </source>
</reference>
<accession>A0A6S6Y5R6</accession>
<protein>
    <submittedName>
        <fullName evidence="2">Ketosteroid isomerase</fullName>
    </submittedName>
</protein>
<feature type="domain" description="SnoaL-like" evidence="1">
    <location>
        <begin position="16"/>
        <end position="112"/>
    </location>
</feature>
<dbReference type="GO" id="GO:0016853">
    <property type="term" value="F:isomerase activity"/>
    <property type="evidence" value="ECO:0007669"/>
    <property type="project" value="UniProtKB-KW"/>
</dbReference>
<dbReference type="SUPFAM" id="SSF54427">
    <property type="entry name" value="NTF2-like"/>
    <property type="match status" value="1"/>
</dbReference>
<dbReference type="RefSeq" id="WP_170228320.1">
    <property type="nucleotide sequence ID" value="NZ_LR778301.1"/>
</dbReference>
<dbReference type="Gene3D" id="3.10.450.50">
    <property type="match status" value="1"/>
</dbReference>
<dbReference type="AlphaFoldDB" id="A0A6S6Y5R6"/>
<dbReference type="EMBL" id="LR778301">
    <property type="protein sequence ID" value="CAB1370867.1"/>
    <property type="molecule type" value="Genomic_DNA"/>
</dbReference>
<evidence type="ECO:0000259" key="1">
    <source>
        <dbReference type="Pfam" id="PF12680"/>
    </source>
</evidence>
<dbReference type="InterPro" id="IPR037401">
    <property type="entry name" value="SnoaL-like"/>
</dbReference>
<sequence>MTQKYPAKTVAEKSREYVHSHNKAGWLGLFAPDGIIEDPIGVSYLDPTGQGHSTPAQREAFWEQNIAHSDITITIHNSYGAANECANQVTLDLKNQIEGKEVHIRIFGVFTYKVNDQGQLLSLRGYWEPENIQMVA</sequence>